<comment type="caution">
    <text evidence="2">The sequence shown here is derived from an EMBL/GenBank/DDBJ whole genome shotgun (WGS) entry which is preliminary data.</text>
</comment>
<evidence type="ECO:0000256" key="1">
    <source>
        <dbReference type="SAM" id="SignalP"/>
    </source>
</evidence>
<feature type="signal peptide" evidence="1">
    <location>
        <begin position="1"/>
        <end position="17"/>
    </location>
</feature>
<accession>A0ABT4YVP2</accession>
<dbReference type="EMBL" id="JAQLOI010000003">
    <property type="protein sequence ID" value="MDB1125445.1"/>
    <property type="molecule type" value="Genomic_DNA"/>
</dbReference>
<reference evidence="2 3" key="1">
    <citation type="submission" date="2023-01" db="EMBL/GenBank/DDBJ databases">
        <title>Vibrio sp. KJ40-1 sp.nov, isolated from marine algae.</title>
        <authorList>
            <person name="Butt M."/>
            <person name="Kim J.M.J."/>
            <person name="Jeon C.O.C."/>
        </authorList>
    </citation>
    <scope>NUCLEOTIDE SEQUENCE [LARGE SCALE GENOMIC DNA]</scope>
    <source>
        <strain evidence="2 3">KJ40-1</strain>
    </source>
</reference>
<evidence type="ECO:0000313" key="3">
    <source>
        <dbReference type="Proteomes" id="UP001210678"/>
    </source>
</evidence>
<protein>
    <recommendedName>
        <fullName evidence="4">Lipoprotein</fullName>
    </recommendedName>
</protein>
<sequence length="346" mass="39839">MKRVTLFCLSLLLVACSGVDFMGAQRYLSGGFYVQRWFLNEEHDERKLPSGTDLYGASAKKIEHMFTVRYYVQDGQRENIEIPAERMWKVIPDEVVHVLPVWRYKNVYLYIKEDETYIKDEQLMAPQSLLDGARRIPIQSCDPKGWCKSYVSRYYKTLYKGEVEYNFDEVYYIKKQYLYKGEDRLFESQKRELKARNAKAKVAPLPFITPSKEVCIKNGGEVERDNKCYLLAHGWKASQICSDSGGRLPTNTELMEVVQECGGPIKDNDLPKPHEKNSSKIDNYDACVLDKGFVYSKYFTSETKDSESAGGSAINSVRFVHFELGESWWSGTDLKNASGNVICHEM</sequence>
<gene>
    <name evidence="2" type="ORF">PGX00_18015</name>
</gene>
<dbReference type="PROSITE" id="PS51257">
    <property type="entry name" value="PROKAR_LIPOPROTEIN"/>
    <property type="match status" value="1"/>
</dbReference>
<keyword evidence="3" id="KW-1185">Reference proteome</keyword>
<name>A0ABT4YVP2_9VIBR</name>
<evidence type="ECO:0008006" key="4">
    <source>
        <dbReference type="Google" id="ProtNLM"/>
    </source>
</evidence>
<dbReference type="RefSeq" id="WP_272139164.1">
    <property type="nucleotide sequence ID" value="NZ_JAQLOI010000003.1"/>
</dbReference>
<feature type="chain" id="PRO_5045485875" description="Lipoprotein" evidence="1">
    <location>
        <begin position="18"/>
        <end position="346"/>
    </location>
</feature>
<proteinExistence type="predicted"/>
<keyword evidence="1" id="KW-0732">Signal</keyword>
<evidence type="ECO:0000313" key="2">
    <source>
        <dbReference type="EMBL" id="MDB1125445.1"/>
    </source>
</evidence>
<dbReference type="Proteomes" id="UP001210678">
    <property type="component" value="Unassembled WGS sequence"/>
</dbReference>
<organism evidence="2 3">
    <name type="scientific">Vibrio algarum</name>
    <dbReference type="NCBI Taxonomy" id="3020714"/>
    <lineage>
        <taxon>Bacteria</taxon>
        <taxon>Pseudomonadati</taxon>
        <taxon>Pseudomonadota</taxon>
        <taxon>Gammaproteobacteria</taxon>
        <taxon>Vibrionales</taxon>
        <taxon>Vibrionaceae</taxon>
        <taxon>Vibrio</taxon>
    </lineage>
</organism>